<dbReference type="PANTHER" id="PTHR46403">
    <property type="entry name" value="TP53-REGULATED INHIBITOR OF APOPTOSIS 1"/>
    <property type="match status" value="1"/>
</dbReference>
<dbReference type="InterPro" id="IPR007918">
    <property type="entry name" value="MDM35_apoptosis"/>
</dbReference>
<dbReference type="GO" id="GO:1990050">
    <property type="term" value="F:phosphatidic acid transfer activity"/>
    <property type="evidence" value="ECO:0007669"/>
    <property type="project" value="TreeGrafter"/>
</dbReference>
<organism evidence="4 5">
    <name type="scientific">Bemisia tabaci</name>
    <name type="common">Sweetpotato whitefly</name>
    <name type="synonym">Aleurodes tabaci</name>
    <dbReference type="NCBI Taxonomy" id="7038"/>
    <lineage>
        <taxon>Eukaryota</taxon>
        <taxon>Metazoa</taxon>
        <taxon>Ecdysozoa</taxon>
        <taxon>Arthropoda</taxon>
        <taxon>Hexapoda</taxon>
        <taxon>Insecta</taxon>
        <taxon>Pterygota</taxon>
        <taxon>Neoptera</taxon>
        <taxon>Paraneoptera</taxon>
        <taxon>Hemiptera</taxon>
        <taxon>Sternorrhyncha</taxon>
        <taxon>Aleyrodoidea</taxon>
        <taxon>Aleyrodidae</taxon>
        <taxon>Aleyrodinae</taxon>
        <taxon>Bemisia</taxon>
    </lineage>
</organism>
<dbReference type="KEGG" id="btab:109038919"/>
<dbReference type="AlphaFoldDB" id="A0A9P0A0Q4"/>
<dbReference type="Proteomes" id="UP001152759">
    <property type="component" value="Chromosome 1"/>
</dbReference>
<reference evidence="4" key="1">
    <citation type="submission" date="2021-12" db="EMBL/GenBank/DDBJ databases">
        <authorList>
            <person name="King R."/>
        </authorList>
    </citation>
    <scope>NUCLEOTIDE SEQUENCE</scope>
</reference>
<evidence type="ECO:0000256" key="3">
    <source>
        <dbReference type="ARBA" id="ARBA00023706"/>
    </source>
</evidence>
<comment type="catalytic activity">
    <reaction evidence="3">
        <text>a 1,2-diacyl-sn-glycero-3-phosphate(in) = a 1,2-diacyl-sn-glycero-3-phosphate(out)</text>
        <dbReference type="Rhea" id="RHEA:36435"/>
        <dbReference type="ChEBI" id="CHEBI:58608"/>
    </reaction>
</comment>
<gene>
    <name evidence="4" type="ORF">BEMITA_LOCUS1205</name>
</gene>
<dbReference type="PANTHER" id="PTHR46403:SF1">
    <property type="entry name" value="TP53-REGULATED INHIBITOR OF APOPTOSIS 1"/>
    <property type="match status" value="1"/>
</dbReference>
<dbReference type="GO" id="GO:0005634">
    <property type="term" value="C:nucleus"/>
    <property type="evidence" value="ECO:0007669"/>
    <property type="project" value="TreeGrafter"/>
</dbReference>
<protein>
    <submittedName>
        <fullName evidence="4">Uncharacterized protein</fullName>
    </submittedName>
</protein>
<evidence type="ECO:0000313" key="4">
    <source>
        <dbReference type="EMBL" id="CAH0381569.1"/>
    </source>
</evidence>
<keyword evidence="2" id="KW-1015">Disulfide bond</keyword>
<dbReference type="GO" id="GO:0005758">
    <property type="term" value="C:mitochondrial intermembrane space"/>
    <property type="evidence" value="ECO:0007669"/>
    <property type="project" value="TreeGrafter"/>
</dbReference>
<keyword evidence="5" id="KW-1185">Reference proteome</keyword>
<comment type="similarity">
    <text evidence="1">Belongs to the TRIAP1/MDM35 family.</text>
</comment>
<proteinExistence type="inferred from homology"/>
<name>A0A9P0A0Q4_BEMTA</name>
<sequence length="79" mass="9621">MDSFDKSCNVAKHNYDECFQKWFNRFLKNRDTNLNVCDAEFREYQQCLKKAMKEEKLDFKEFEEDILGTEKEYKPPPPK</sequence>
<dbReference type="GO" id="GO:0005829">
    <property type="term" value="C:cytosol"/>
    <property type="evidence" value="ECO:0007669"/>
    <property type="project" value="TreeGrafter"/>
</dbReference>
<dbReference type="OrthoDB" id="19091at2759"/>
<dbReference type="PROSITE" id="PS51808">
    <property type="entry name" value="CHCH"/>
    <property type="match status" value="1"/>
</dbReference>
<evidence type="ECO:0000313" key="5">
    <source>
        <dbReference type="Proteomes" id="UP001152759"/>
    </source>
</evidence>
<accession>A0A9P0A0Q4</accession>
<dbReference type="EMBL" id="OU963862">
    <property type="protein sequence ID" value="CAH0381569.1"/>
    <property type="molecule type" value="Genomic_DNA"/>
</dbReference>
<dbReference type="Pfam" id="PF05254">
    <property type="entry name" value="UPF0203"/>
    <property type="match status" value="1"/>
</dbReference>
<evidence type="ECO:0000256" key="2">
    <source>
        <dbReference type="ARBA" id="ARBA00023157"/>
    </source>
</evidence>
<dbReference type="GO" id="GO:0045332">
    <property type="term" value="P:phospholipid translocation"/>
    <property type="evidence" value="ECO:0007669"/>
    <property type="project" value="TreeGrafter"/>
</dbReference>
<evidence type="ECO:0000256" key="1">
    <source>
        <dbReference type="ARBA" id="ARBA00006196"/>
    </source>
</evidence>